<dbReference type="SUPFAM" id="SSF52402">
    <property type="entry name" value="Adenine nucleotide alpha hydrolases-like"/>
    <property type="match status" value="1"/>
</dbReference>
<dbReference type="AlphaFoldDB" id="A0A2H1YG00"/>
<dbReference type="EMBL" id="OENF01000012">
    <property type="protein sequence ID" value="SOS74408.1"/>
    <property type="molecule type" value="Genomic_DNA"/>
</dbReference>
<dbReference type="Pfam" id="PF01902">
    <property type="entry name" value="Diphthami_syn_2"/>
    <property type="match status" value="1"/>
</dbReference>
<keyword evidence="2" id="KW-0547">Nucleotide-binding</keyword>
<name>A0A2H1YG00_9FLAO</name>
<proteinExistence type="predicted"/>
<reference evidence="3" key="1">
    <citation type="submission" date="2017-11" db="EMBL/GenBank/DDBJ databases">
        <authorList>
            <person name="Duchaud E."/>
        </authorList>
    </citation>
    <scope>NUCLEOTIDE SEQUENCE [LARGE SCALE GENOMIC DNA]</scope>
    <source>
        <strain evidence="3">Tenacibaculum sp. TNO020</strain>
    </source>
</reference>
<dbReference type="Gene3D" id="3.90.1490.10">
    <property type="entry name" value="putative n-type atp pyrophosphatase, domain 2"/>
    <property type="match status" value="1"/>
</dbReference>
<dbReference type="NCBIfam" id="TIGR00290">
    <property type="entry name" value="MJ0570_dom"/>
    <property type="match status" value="1"/>
</dbReference>
<accession>A0A2H1YG00</accession>
<dbReference type="Gene3D" id="3.40.50.620">
    <property type="entry name" value="HUPs"/>
    <property type="match status" value="1"/>
</dbReference>
<evidence type="ECO:0000313" key="3">
    <source>
        <dbReference type="Proteomes" id="UP000234211"/>
    </source>
</evidence>
<dbReference type="PIRSF" id="PIRSF039123">
    <property type="entry name" value="Diphthamide_synthase"/>
    <property type="match status" value="1"/>
</dbReference>
<feature type="domain" description="Diphthamide synthase" evidence="1">
    <location>
        <begin position="7"/>
        <end position="206"/>
    </location>
</feature>
<dbReference type="InterPro" id="IPR014729">
    <property type="entry name" value="Rossmann-like_a/b/a_fold"/>
</dbReference>
<organism evidence="2 3">
    <name type="scientific">Tenacibaculum piscium</name>
    <dbReference type="NCBI Taxonomy" id="1458515"/>
    <lineage>
        <taxon>Bacteria</taxon>
        <taxon>Pseudomonadati</taxon>
        <taxon>Bacteroidota</taxon>
        <taxon>Flavobacteriia</taxon>
        <taxon>Flavobacteriales</taxon>
        <taxon>Flavobacteriaceae</taxon>
        <taxon>Tenacibaculum</taxon>
    </lineage>
</organism>
<dbReference type="OrthoDB" id="3572539at2"/>
<dbReference type="Proteomes" id="UP000234211">
    <property type="component" value="Unassembled WGS sequence"/>
</dbReference>
<keyword evidence="3" id="KW-1185">Reference proteome</keyword>
<dbReference type="RefSeq" id="WP_101916892.1">
    <property type="nucleotide sequence ID" value="NZ_JAJGWS010000001.1"/>
</dbReference>
<dbReference type="GO" id="GO:0005524">
    <property type="term" value="F:ATP binding"/>
    <property type="evidence" value="ECO:0007669"/>
    <property type="project" value="UniProtKB-KW"/>
</dbReference>
<evidence type="ECO:0000313" key="2">
    <source>
        <dbReference type="EMBL" id="SOS74408.1"/>
    </source>
</evidence>
<dbReference type="InterPro" id="IPR030662">
    <property type="entry name" value="DPH6/MJ0570"/>
</dbReference>
<evidence type="ECO:0000259" key="1">
    <source>
        <dbReference type="Pfam" id="PF01902"/>
    </source>
</evidence>
<dbReference type="CDD" id="cd01994">
    <property type="entry name" value="AANH_PF0828-like"/>
    <property type="match status" value="1"/>
</dbReference>
<dbReference type="InterPro" id="IPR002761">
    <property type="entry name" value="Diphthami_syn_dom"/>
</dbReference>
<sequence length="245" mass="28417">MKKAYFNWSSGKDSAFALYKILQQKEYQIEKLITNVNEDYQRVSMHGLHENLLEAQAKSIAIPLEKIYFPADVTMDLYNEKMKAKTDELKSLGLHYAIFGDIFLEDLKKYRDSKLQEVGITGVYPLWKQDTKTLLREFLALGFKTITVCVNAKLLGEEFVGRVIDEDFINELPEGVDVCGENGEFHTFCYDGPIFKNPIEFEIGDKILKSYTLHKDDSQNCHTNTKEKVKNYDTSFWYCDLILKE</sequence>
<keyword evidence="2" id="KW-0067">ATP-binding</keyword>
<gene>
    <name evidence="2" type="ORF">TNO020_20084</name>
</gene>
<protein>
    <submittedName>
        <fullName evidence="2">ATP-binding protein</fullName>
    </submittedName>
</protein>